<dbReference type="STRING" id="84521.SAMN04487994_10162"/>
<proteinExistence type="predicted"/>
<keyword evidence="3" id="KW-1185">Reference proteome</keyword>
<organism evidence="2 3">
    <name type="scientific">Dolosicoccus paucivorans</name>
    <dbReference type="NCBI Taxonomy" id="84521"/>
    <lineage>
        <taxon>Bacteria</taxon>
        <taxon>Bacillati</taxon>
        <taxon>Bacillota</taxon>
        <taxon>Bacilli</taxon>
        <taxon>Lactobacillales</taxon>
        <taxon>Aerococcaceae</taxon>
        <taxon>Dolosicoccus</taxon>
    </lineage>
</organism>
<evidence type="ECO:0000313" key="2">
    <source>
        <dbReference type="EMBL" id="PMC58619.1"/>
    </source>
</evidence>
<sequence>MVKKVTKEQHELIEHELRRGTSRSRIATLLDVEYEEGVKMIEYVQESVRPEIGDKITFTFRDANMAGIITKLLTNSAVVEVYWSESDESMRDIVEDRTIVNFKDIVEFIKLPPQDEDEGLILDPQPDIITQGHDEE</sequence>
<evidence type="ECO:0000313" key="3">
    <source>
        <dbReference type="Proteomes" id="UP000235682"/>
    </source>
</evidence>
<gene>
    <name evidence="2" type="ORF">CJ205_03295</name>
</gene>
<accession>A0A1G8L072</accession>
<feature type="region of interest" description="Disordered" evidence="1">
    <location>
        <begin position="116"/>
        <end position="136"/>
    </location>
</feature>
<reference evidence="2 3" key="1">
    <citation type="submission" date="2017-09" db="EMBL/GenBank/DDBJ databases">
        <title>Bacterial strain isolated from the female urinary microbiota.</title>
        <authorList>
            <person name="Thomas-White K."/>
            <person name="Kumar N."/>
            <person name="Forster S."/>
            <person name="Putonti C."/>
            <person name="Lawley T."/>
            <person name="Wolfe A.J."/>
        </authorList>
    </citation>
    <scope>NUCLEOTIDE SEQUENCE [LARGE SCALE GENOMIC DNA]</scope>
    <source>
        <strain evidence="2 3">UMB0852</strain>
    </source>
</reference>
<evidence type="ECO:0000256" key="1">
    <source>
        <dbReference type="SAM" id="MobiDB-lite"/>
    </source>
</evidence>
<dbReference type="Proteomes" id="UP000235682">
    <property type="component" value="Unassembled WGS sequence"/>
</dbReference>
<name>A0A1G8L072_9LACT</name>
<protein>
    <submittedName>
        <fullName evidence="2">DUF2187 domain-containing protein</fullName>
    </submittedName>
</protein>
<comment type="caution">
    <text evidence="2">The sequence shown here is derived from an EMBL/GenBank/DDBJ whole genome shotgun (WGS) entry which is preliminary data.</text>
</comment>
<dbReference type="RefSeq" id="WP_092084981.1">
    <property type="nucleotide sequence ID" value="NZ_FNEL01000016.1"/>
</dbReference>
<dbReference type="OrthoDB" id="2157040at2"/>
<dbReference type="AlphaFoldDB" id="A0A1G8L072"/>
<dbReference type="EMBL" id="PNHE01000009">
    <property type="protein sequence ID" value="PMC58619.1"/>
    <property type="molecule type" value="Genomic_DNA"/>
</dbReference>